<feature type="transmembrane region" description="Helical" evidence="1">
    <location>
        <begin position="56"/>
        <end position="74"/>
    </location>
</feature>
<keyword evidence="1" id="KW-0472">Membrane</keyword>
<protein>
    <submittedName>
        <fullName evidence="2">Uncharacterized protein</fullName>
    </submittedName>
</protein>
<dbReference type="Proteomes" id="UP000606900">
    <property type="component" value="Unassembled WGS sequence"/>
</dbReference>
<dbReference type="AlphaFoldDB" id="A0A843AL83"/>
<sequence length="80" mass="9230">MQSKCPVCEVRVEEKAGEYICPKCKASWKEHVWKQRSLFPTRPGWFVRNGRNIKKLFLTIIFIFLFAAGVAMAMKPIGVL</sequence>
<evidence type="ECO:0000313" key="2">
    <source>
        <dbReference type="EMBL" id="MBF4474566.1"/>
    </source>
</evidence>
<gene>
    <name evidence="2" type="ORF">ISP06_03715</name>
</gene>
<name>A0A843AL83_METFO</name>
<dbReference type="RefSeq" id="WP_276698602.1">
    <property type="nucleotide sequence ID" value="NZ_JADIIL010000014.1"/>
</dbReference>
<reference evidence="2" key="1">
    <citation type="submission" date="2020-10" db="EMBL/GenBank/DDBJ databases">
        <title>Dehalococcoides mccartyi of a TCE/Cr reducing biochatode.</title>
        <authorList>
            <person name="Matturro B."/>
        </authorList>
    </citation>
    <scope>NUCLEOTIDE SEQUENCE</scope>
    <source>
        <strain evidence="2">Bin2</strain>
    </source>
</reference>
<organism evidence="2 3">
    <name type="scientific">Methanobacterium formicicum</name>
    <dbReference type="NCBI Taxonomy" id="2162"/>
    <lineage>
        <taxon>Archaea</taxon>
        <taxon>Methanobacteriati</taxon>
        <taxon>Methanobacteriota</taxon>
        <taxon>Methanomada group</taxon>
        <taxon>Methanobacteria</taxon>
        <taxon>Methanobacteriales</taxon>
        <taxon>Methanobacteriaceae</taxon>
        <taxon>Methanobacterium</taxon>
    </lineage>
</organism>
<accession>A0A843AL83</accession>
<keyword evidence="1" id="KW-0812">Transmembrane</keyword>
<keyword evidence="1" id="KW-1133">Transmembrane helix</keyword>
<proteinExistence type="predicted"/>
<dbReference type="EMBL" id="JADIIL010000014">
    <property type="protein sequence ID" value="MBF4474566.1"/>
    <property type="molecule type" value="Genomic_DNA"/>
</dbReference>
<evidence type="ECO:0000313" key="3">
    <source>
        <dbReference type="Proteomes" id="UP000606900"/>
    </source>
</evidence>
<comment type="caution">
    <text evidence="2">The sequence shown here is derived from an EMBL/GenBank/DDBJ whole genome shotgun (WGS) entry which is preliminary data.</text>
</comment>
<evidence type="ECO:0000256" key="1">
    <source>
        <dbReference type="SAM" id="Phobius"/>
    </source>
</evidence>